<feature type="domain" description="EF-hand" evidence="3">
    <location>
        <begin position="35"/>
        <end position="70"/>
    </location>
</feature>
<dbReference type="PROSITE" id="PS00018">
    <property type="entry name" value="EF_HAND_1"/>
    <property type="match status" value="2"/>
</dbReference>
<dbReference type="STRING" id="35722.A0A0B7N009"/>
<evidence type="ECO:0000259" key="3">
    <source>
        <dbReference type="PROSITE" id="PS50222"/>
    </source>
</evidence>
<dbReference type="SUPFAM" id="SSF47473">
    <property type="entry name" value="EF-hand"/>
    <property type="match status" value="1"/>
</dbReference>
<dbReference type="AlphaFoldDB" id="A0A0B7N009"/>
<dbReference type="Gene3D" id="1.10.238.10">
    <property type="entry name" value="EF-hand"/>
    <property type="match status" value="2"/>
</dbReference>
<keyword evidence="5" id="KW-1185">Reference proteome</keyword>
<dbReference type="GO" id="GO:0043226">
    <property type="term" value="C:organelle"/>
    <property type="evidence" value="ECO:0007669"/>
    <property type="project" value="UniProtKB-ARBA"/>
</dbReference>
<gene>
    <name evidence="4" type="primary">PARPA_04502.1 scaffold 14269</name>
</gene>
<dbReference type="InterPro" id="IPR050145">
    <property type="entry name" value="Centrin_CML-like"/>
</dbReference>
<dbReference type="CDD" id="cd00051">
    <property type="entry name" value="EFh"/>
    <property type="match status" value="2"/>
</dbReference>
<evidence type="ECO:0000313" key="5">
    <source>
        <dbReference type="Proteomes" id="UP000054107"/>
    </source>
</evidence>
<evidence type="ECO:0000256" key="1">
    <source>
        <dbReference type="ARBA" id="ARBA00022737"/>
    </source>
</evidence>
<dbReference type="GO" id="GO:0005509">
    <property type="term" value="F:calcium ion binding"/>
    <property type="evidence" value="ECO:0007669"/>
    <property type="project" value="InterPro"/>
</dbReference>
<dbReference type="InterPro" id="IPR002048">
    <property type="entry name" value="EF_hand_dom"/>
</dbReference>
<protein>
    <recommendedName>
        <fullName evidence="3">EF-hand domain-containing protein</fullName>
    </recommendedName>
</protein>
<dbReference type="InterPro" id="IPR011992">
    <property type="entry name" value="EF-hand-dom_pair"/>
</dbReference>
<evidence type="ECO:0000256" key="2">
    <source>
        <dbReference type="ARBA" id="ARBA00022837"/>
    </source>
</evidence>
<dbReference type="FunFam" id="1.10.238.10:FF:000178">
    <property type="entry name" value="Calmodulin-2 A"/>
    <property type="match status" value="1"/>
</dbReference>
<name>A0A0B7N009_9FUNG</name>
<feature type="domain" description="EF-hand" evidence="3">
    <location>
        <begin position="71"/>
        <end position="106"/>
    </location>
</feature>
<keyword evidence="1" id="KW-0677">Repeat</keyword>
<feature type="domain" description="EF-hand" evidence="3">
    <location>
        <begin position="152"/>
        <end position="187"/>
    </location>
</feature>
<dbReference type="Pfam" id="PF13499">
    <property type="entry name" value="EF-hand_7"/>
    <property type="match status" value="2"/>
</dbReference>
<dbReference type="EMBL" id="LN725192">
    <property type="protein sequence ID" value="CEP10737.1"/>
    <property type="molecule type" value="Genomic_DNA"/>
</dbReference>
<keyword evidence="2" id="KW-0106">Calcium</keyword>
<reference evidence="4 5" key="1">
    <citation type="submission" date="2014-09" db="EMBL/GenBank/DDBJ databases">
        <authorList>
            <person name="Ellenberger Sabrina"/>
        </authorList>
    </citation>
    <scope>NUCLEOTIDE SEQUENCE [LARGE SCALE GENOMIC DNA]</scope>
    <source>
        <strain evidence="4 5">CBS 412.66</strain>
    </source>
</reference>
<sequence>MKFSFANFFSKSKTKKAVRMESHKNPSRSTSISEEELNSLKEAFALYDTNNNGAIDLEQFAKIIKSLNIETDNDKITVFLDKVDKNNDGGIDFDEFVGAMTQLLTQNEVFSEPETLRRYKTYPELKVQELNQTKKSSKDGSKSHYSRRMSVHETDELKLCFAKFDKNGDGQISQEELKEVMSGLGENLTDAEIKDMMHDADANHDGFIDFEEFKTLMPTTKKN</sequence>
<dbReference type="Proteomes" id="UP000054107">
    <property type="component" value="Unassembled WGS sequence"/>
</dbReference>
<evidence type="ECO:0000313" key="4">
    <source>
        <dbReference type="EMBL" id="CEP10737.1"/>
    </source>
</evidence>
<dbReference type="InterPro" id="IPR018247">
    <property type="entry name" value="EF_Hand_1_Ca_BS"/>
</dbReference>
<dbReference type="OrthoDB" id="26525at2759"/>
<accession>A0A0B7N009</accession>
<organism evidence="4 5">
    <name type="scientific">Parasitella parasitica</name>
    <dbReference type="NCBI Taxonomy" id="35722"/>
    <lineage>
        <taxon>Eukaryota</taxon>
        <taxon>Fungi</taxon>
        <taxon>Fungi incertae sedis</taxon>
        <taxon>Mucoromycota</taxon>
        <taxon>Mucoromycotina</taxon>
        <taxon>Mucoromycetes</taxon>
        <taxon>Mucorales</taxon>
        <taxon>Mucorineae</taxon>
        <taxon>Mucoraceae</taxon>
        <taxon>Parasitella</taxon>
    </lineage>
</organism>
<dbReference type="PANTHER" id="PTHR23050">
    <property type="entry name" value="CALCIUM BINDING PROTEIN"/>
    <property type="match status" value="1"/>
</dbReference>
<proteinExistence type="predicted"/>
<dbReference type="SMART" id="SM00054">
    <property type="entry name" value="EFh"/>
    <property type="match status" value="4"/>
</dbReference>
<feature type="domain" description="EF-hand" evidence="3">
    <location>
        <begin position="188"/>
        <end position="223"/>
    </location>
</feature>
<dbReference type="PROSITE" id="PS50222">
    <property type="entry name" value="EF_HAND_2"/>
    <property type="match status" value="4"/>
</dbReference>